<keyword evidence="4 9" id="KW-0812">Transmembrane</keyword>
<evidence type="ECO:0000256" key="5">
    <source>
        <dbReference type="ARBA" id="ARBA00022792"/>
    </source>
</evidence>
<dbReference type="PANTHER" id="PTHR21304">
    <property type="entry name" value="MICOS COMPLEX SUBUNIT MIC10"/>
    <property type="match status" value="1"/>
</dbReference>
<evidence type="ECO:0000256" key="3">
    <source>
        <dbReference type="ARBA" id="ARBA00006792"/>
    </source>
</evidence>
<name>A0A6J3KUM5_9HYME</name>
<evidence type="ECO:0000256" key="9">
    <source>
        <dbReference type="RuleBase" id="RU363011"/>
    </source>
</evidence>
<evidence type="ECO:0000256" key="7">
    <source>
        <dbReference type="ARBA" id="ARBA00023128"/>
    </source>
</evidence>
<dbReference type="GO" id="GO:0061617">
    <property type="term" value="C:MICOS complex"/>
    <property type="evidence" value="ECO:0007669"/>
    <property type="project" value="UniProtKB-UniRule"/>
</dbReference>
<keyword evidence="7 9" id="KW-0496">Mitochondrion</keyword>
<proteinExistence type="inferred from homology"/>
<sequence>MATWAEDEIGRKWDRCFTDAIFKFGGGILLGGVFSLFFFKRRKWPIITGGGFGLGMAYANCQEDLNSTIRRQKSRECSKPNKEKPAEEKKSS</sequence>
<keyword evidence="8 9" id="KW-0472">Membrane</keyword>
<dbReference type="PANTHER" id="PTHR21304:SF0">
    <property type="entry name" value="MICOS COMPLEX SUBUNIT MIC10"/>
    <property type="match status" value="1"/>
</dbReference>
<dbReference type="GeneID" id="117237351"/>
<comment type="function">
    <text evidence="1 9">Component of the MICOS complex, a large protein complex of the mitochondrial inner membrane that plays crucial roles in the maintenance of crista junctions, inner membrane architecture, and formation of contact sites to the outer membrane.</text>
</comment>
<dbReference type="Proteomes" id="UP000504631">
    <property type="component" value="Unplaced"/>
</dbReference>
<reference evidence="12" key="1">
    <citation type="submission" date="2025-08" db="UniProtKB">
        <authorList>
            <consortium name="RefSeq"/>
        </authorList>
    </citation>
    <scope>IDENTIFICATION</scope>
    <source>
        <tissue evidence="12">Muscle</tissue>
    </source>
</reference>
<dbReference type="KEGG" id="bvk:117237351"/>
<accession>A0A6J3KUM5</accession>
<gene>
    <name evidence="12" type="primary">LOC117237351</name>
</gene>
<comment type="similarity">
    <text evidence="3 9">Belongs to the MICOS complex subunit Mic10 family.</text>
</comment>
<evidence type="ECO:0000313" key="11">
    <source>
        <dbReference type="Proteomes" id="UP000504631"/>
    </source>
</evidence>
<evidence type="ECO:0000256" key="2">
    <source>
        <dbReference type="ARBA" id="ARBA00004434"/>
    </source>
</evidence>
<evidence type="ECO:0000256" key="6">
    <source>
        <dbReference type="ARBA" id="ARBA00022989"/>
    </source>
</evidence>
<evidence type="ECO:0000313" key="12">
    <source>
        <dbReference type="RefSeq" id="XP_033357088.1"/>
    </source>
</evidence>
<feature type="transmembrane region" description="Helical" evidence="9">
    <location>
        <begin position="20"/>
        <end position="39"/>
    </location>
</feature>
<dbReference type="RefSeq" id="XP_033357088.1">
    <property type="nucleotide sequence ID" value="XM_033501197.1"/>
</dbReference>
<feature type="compositionally biased region" description="Basic and acidic residues" evidence="10">
    <location>
        <begin position="74"/>
        <end position="92"/>
    </location>
</feature>
<keyword evidence="5 9" id="KW-0999">Mitochondrion inner membrane</keyword>
<organism evidence="11 12">
    <name type="scientific">Bombus vosnesenskii</name>
    <dbReference type="NCBI Taxonomy" id="207650"/>
    <lineage>
        <taxon>Eukaryota</taxon>
        <taxon>Metazoa</taxon>
        <taxon>Ecdysozoa</taxon>
        <taxon>Arthropoda</taxon>
        <taxon>Hexapoda</taxon>
        <taxon>Insecta</taxon>
        <taxon>Pterygota</taxon>
        <taxon>Neoptera</taxon>
        <taxon>Endopterygota</taxon>
        <taxon>Hymenoptera</taxon>
        <taxon>Apocrita</taxon>
        <taxon>Aculeata</taxon>
        <taxon>Apoidea</taxon>
        <taxon>Anthophila</taxon>
        <taxon>Apidae</taxon>
        <taxon>Bombus</taxon>
        <taxon>Pyrobombus</taxon>
    </lineage>
</organism>
<evidence type="ECO:0000256" key="8">
    <source>
        <dbReference type="ARBA" id="ARBA00023136"/>
    </source>
</evidence>
<evidence type="ECO:0000256" key="1">
    <source>
        <dbReference type="ARBA" id="ARBA00002689"/>
    </source>
</evidence>
<evidence type="ECO:0000256" key="4">
    <source>
        <dbReference type="ARBA" id="ARBA00022692"/>
    </source>
</evidence>
<feature type="region of interest" description="Disordered" evidence="10">
    <location>
        <begin position="71"/>
        <end position="92"/>
    </location>
</feature>
<protein>
    <recommendedName>
        <fullName evidence="9">MICOS complex subunit MIC10</fullName>
    </recommendedName>
</protein>
<evidence type="ECO:0000256" key="10">
    <source>
        <dbReference type="SAM" id="MobiDB-lite"/>
    </source>
</evidence>
<keyword evidence="11" id="KW-1185">Reference proteome</keyword>
<dbReference type="AlphaFoldDB" id="A0A6J3KUM5"/>
<comment type="subcellular location">
    <subcellularLocation>
        <location evidence="2 9">Mitochondrion inner membrane</location>
        <topology evidence="2 9">Single-pass membrane protein</topology>
    </subcellularLocation>
</comment>
<comment type="subunit">
    <text evidence="9">Component of the mitochondrial contact site and cristae organizing system (MICOS) complex.</text>
</comment>
<dbReference type="InterPro" id="IPR007512">
    <property type="entry name" value="Mic10"/>
</dbReference>
<keyword evidence="6 9" id="KW-1133">Transmembrane helix</keyword>
<dbReference type="Pfam" id="PF04418">
    <property type="entry name" value="DUF543"/>
    <property type="match status" value="1"/>
</dbReference>